<dbReference type="EMBL" id="JAKMXF010000033">
    <property type="protein sequence ID" value="KAI6660352.1"/>
    <property type="molecule type" value="Genomic_DNA"/>
</dbReference>
<evidence type="ECO:0000256" key="2">
    <source>
        <dbReference type="SAM" id="SignalP"/>
    </source>
</evidence>
<evidence type="ECO:0000256" key="1">
    <source>
        <dbReference type="SAM" id="Phobius"/>
    </source>
</evidence>
<gene>
    <name evidence="3" type="ORF">LOD99_13939</name>
</gene>
<reference evidence="3 4" key="1">
    <citation type="journal article" date="2023" name="BMC Biol.">
        <title>The compact genome of the sponge Oopsacas minuta (Hexactinellida) is lacking key metazoan core genes.</title>
        <authorList>
            <person name="Santini S."/>
            <person name="Schenkelaars Q."/>
            <person name="Jourda C."/>
            <person name="Duchesne M."/>
            <person name="Belahbib H."/>
            <person name="Rocher C."/>
            <person name="Selva M."/>
            <person name="Riesgo A."/>
            <person name="Vervoort M."/>
            <person name="Leys S.P."/>
            <person name="Kodjabachian L."/>
            <person name="Le Bivic A."/>
            <person name="Borchiellini C."/>
            <person name="Claverie J.M."/>
            <person name="Renard E."/>
        </authorList>
    </citation>
    <scope>NUCLEOTIDE SEQUENCE [LARGE SCALE GENOMIC DNA]</scope>
    <source>
        <strain evidence="3">SPO-2</strain>
    </source>
</reference>
<keyword evidence="1" id="KW-0812">Transmembrane</keyword>
<feature type="chain" id="PRO_5043798562" evidence="2">
    <location>
        <begin position="20"/>
        <end position="541"/>
    </location>
</feature>
<accession>A0AAV7KGB7</accession>
<keyword evidence="4" id="KW-1185">Reference proteome</keyword>
<evidence type="ECO:0000313" key="3">
    <source>
        <dbReference type="EMBL" id="KAI6660352.1"/>
    </source>
</evidence>
<organism evidence="3 4">
    <name type="scientific">Oopsacas minuta</name>
    <dbReference type="NCBI Taxonomy" id="111878"/>
    <lineage>
        <taxon>Eukaryota</taxon>
        <taxon>Metazoa</taxon>
        <taxon>Porifera</taxon>
        <taxon>Hexactinellida</taxon>
        <taxon>Hexasterophora</taxon>
        <taxon>Lyssacinosida</taxon>
        <taxon>Leucopsacidae</taxon>
        <taxon>Oopsacas</taxon>
    </lineage>
</organism>
<keyword evidence="2" id="KW-0732">Signal</keyword>
<proteinExistence type="predicted"/>
<dbReference type="Proteomes" id="UP001165289">
    <property type="component" value="Unassembled WGS sequence"/>
</dbReference>
<protein>
    <submittedName>
        <fullName evidence="3">Uncharacterized protein</fullName>
    </submittedName>
</protein>
<feature type="transmembrane region" description="Helical" evidence="1">
    <location>
        <begin position="468"/>
        <end position="498"/>
    </location>
</feature>
<keyword evidence="1" id="KW-0472">Membrane</keyword>
<sequence>MKDVVHIGYLLLLVVLTEQTIVKEKVQYKEVHTDIQLGCIEISGTTRWYYKESETAPYWPITAENGSRYEIPETVIGLTILDSIESDEGMYIVQGDGGLSCLFTLYIHGVFSYNSGVKGTSTGNYEQTVFGADGYSLLAECDYNITGVTDAQDTFVDVDGVIDNINVEDCEYDKYPYCTSCEACFPRLNNPFRQYAIYPNISLSSNTLECRVNLGTYFNGKTIDKDISIRTRTVTAEVIELPYNSQYTLCSNAPGDRNAVIITVLFSNGLVDEQTQYAIQEIPTIVLENDFNISCQNVDNKGFPVTEQIYEYRIQINAIADLPNTREDYFISVCVDDVIHSHTFDCSYQLLGGTSQELEAVEWEIDGNTCSICTESGTNSETNMIELSDLEPYDQSHLLRCFIDINGISYFKEWNIYFDECSTTPTVTTNNTDIPTDIPTDSSAPVNTTTVSVSVTTQLPITEEQTRIIAGIIVGSMLSVIFVVILLILSIILGIILYRYYGLPNSSYPCTPNKPNRYRYIFNHKSQKVRYIKPDDTTITV</sequence>
<feature type="signal peptide" evidence="2">
    <location>
        <begin position="1"/>
        <end position="19"/>
    </location>
</feature>
<dbReference type="AlphaFoldDB" id="A0AAV7KGB7"/>
<comment type="caution">
    <text evidence="3">The sequence shown here is derived from an EMBL/GenBank/DDBJ whole genome shotgun (WGS) entry which is preliminary data.</text>
</comment>
<name>A0AAV7KGB7_9METZ</name>
<evidence type="ECO:0000313" key="4">
    <source>
        <dbReference type="Proteomes" id="UP001165289"/>
    </source>
</evidence>
<keyword evidence="1" id="KW-1133">Transmembrane helix</keyword>